<proteinExistence type="predicted"/>
<dbReference type="GeneID" id="94352391"/>
<evidence type="ECO:0000313" key="2">
    <source>
        <dbReference type="Proteomes" id="UP000294530"/>
    </source>
</evidence>
<sequence>MVNPLFKSKASSYLPTLAEMLEGVQWIRDNPVIAAGVVVGITSYSVIKFCERYADHGAEEDDLIKKDKASRHVEVLEDFANQEEPKCHTVDSSASTESSLASLGGLRPLASFYLDKIDYEELHAEEDAVESVWSCLHEGKCPPGEHCSDLAWGWFVPDPNSTTFSNDQSSESICLGLMTYYRIGQRLTRTRAVVRAMARSSAGKWNSATLEKLVQNSKSRFGSAVTRPLGAAIATFLDSGVAFNVSSEFLYFDVSTELRVSENFPSVPNSCEKVATSFFACFYGHGKQPKGTPDADVGNVALEKCKDVLLAYNTCVDAEVAKNPKELFRVPESYRSRG</sequence>
<dbReference type="KEGG" id="blac:94352391"/>
<dbReference type="RefSeq" id="XP_067819787.1">
    <property type="nucleotide sequence ID" value="XM_067966720.1"/>
</dbReference>
<gene>
    <name evidence="1" type="ORF">CCR75_008670</name>
</gene>
<protein>
    <submittedName>
        <fullName evidence="1">Uncharacterized protein</fullName>
    </submittedName>
</protein>
<dbReference type="EMBL" id="SHOA02000010">
    <property type="protein sequence ID" value="TDH70288.1"/>
    <property type="molecule type" value="Genomic_DNA"/>
</dbReference>
<keyword evidence="2" id="KW-1185">Reference proteome</keyword>
<reference evidence="1 2" key="1">
    <citation type="journal article" date="2021" name="Genome Biol.">
        <title>AFLAP: assembly-free linkage analysis pipeline using k-mers from genome sequencing data.</title>
        <authorList>
            <person name="Fletcher K."/>
            <person name="Zhang L."/>
            <person name="Gil J."/>
            <person name="Han R."/>
            <person name="Cavanaugh K."/>
            <person name="Michelmore R."/>
        </authorList>
    </citation>
    <scope>NUCLEOTIDE SEQUENCE [LARGE SCALE GENOMIC DNA]</scope>
    <source>
        <strain evidence="1 2">SF5</strain>
    </source>
</reference>
<organism evidence="1 2">
    <name type="scientific">Bremia lactucae</name>
    <name type="common">Lettuce downy mildew</name>
    <dbReference type="NCBI Taxonomy" id="4779"/>
    <lineage>
        <taxon>Eukaryota</taxon>
        <taxon>Sar</taxon>
        <taxon>Stramenopiles</taxon>
        <taxon>Oomycota</taxon>
        <taxon>Peronosporomycetes</taxon>
        <taxon>Peronosporales</taxon>
        <taxon>Peronosporaceae</taxon>
        <taxon>Bremia</taxon>
    </lineage>
</organism>
<name>A0A976IFC9_BRELC</name>
<accession>A0A976IFC9</accession>
<dbReference type="OrthoDB" id="68301at2759"/>
<evidence type="ECO:0000313" key="1">
    <source>
        <dbReference type="EMBL" id="TDH70288.1"/>
    </source>
</evidence>
<dbReference type="Proteomes" id="UP000294530">
    <property type="component" value="Unassembled WGS sequence"/>
</dbReference>
<comment type="caution">
    <text evidence="1">The sequence shown here is derived from an EMBL/GenBank/DDBJ whole genome shotgun (WGS) entry which is preliminary data.</text>
</comment>
<dbReference type="AlphaFoldDB" id="A0A976IFC9"/>